<evidence type="ECO:0000256" key="9">
    <source>
        <dbReference type="PIRSR" id="PIRSR001589-2"/>
    </source>
</evidence>
<evidence type="ECO:0000313" key="12">
    <source>
        <dbReference type="EMBL" id="CDX13348.1"/>
    </source>
</evidence>
<dbReference type="InterPro" id="IPR033738">
    <property type="entry name" value="AsnB_N"/>
</dbReference>
<dbReference type="Gene3D" id="3.60.20.10">
    <property type="entry name" value="Glutamine Phosphoribosylpyrophosphate, subunit 1, domain 1"/>
    <property type="match status" value="1"/>
</dbReference>
<dbReference type="InterPro" id="IPR017932">
    <property type="entry name" value="GATase_2_dom"/>
</dbReference>
<evidence type="ECO:0000256" key="4">
    <source>
        <dbReference type="ARBA" id="ARBA00022741"/>
    </source>
</evidence>
<comment type="pathway">
    <text evidence="1">Amino-acid biosynthesis; L-asparagine biosynthesis; L-asparagine from L-aspartate (L-Gln route): step 1/1.</text>
</comment>
<dbReference type="CDD" id="cd01991">
    <property type="entry name" value="Asn_synthase_B_C"/>
    <property type="match status" value="1"/>
</dbReference>
<dbReference type="GO" id="GO:0006529">
    <property type="term" value="P:asparagine biosynthetic process"/>
    <property type="evidence" value="ECO:0007669"/>
    <property type="project" value="UniProtKB-KW"/>
</dbReference>
<organism evidence="12 13">
    <name type="scientific">Mesorhizobium plurifarium</name>
    <dbReference type="NCBI Taxonomy" id="69974"/>
    <lineage>
        <taxon>Bacteria</taxon>
        <taxon>Pseudomonadati</taxon>
        <taxon>Pseudomonadota</taxon>
        <taxon>Alphaproteobacteria</taxon>
        <taxon>Hyphomicrobiales</taxon>
        <taxon>Phyllobacteriaceae</taxon>
        <taxon>Mesorhizobium</taxon>
    </lineage>
</organism>
<dbReference type="PANTHER" id="PTHR43284">
    <property type="entry name" value="ASPARAGINE SYNTHETASE (GLUTAMINE-HYDROLYZING)"/>
    <property type="match status" value="1"/>
</dbReference>
<dbReference type="Gene3D" id="3.40.50.620">
    <property type="entry name" value="HUPs"/>
    <property type="match status" value="2"/>
</dbReference>
<evidence type="ECO:0000256" key="3">
    <source>
        <dbReference type="ARBA" id="ARBA00012737"/>
    </source>
</evidence>
<reference evidence="13" key="1">
    <citation type="submission" date="2014-08" db="EMBL/GenBank/DDBJ databases">
        <authorList>
            <person name="Moulin L."/>
        </authorList>
    </citation>
    <scope>NUCLEOTIDE SEQUENCE [LARGE SCALE GENOMIC DNA]</scope>
</reference>
<keyword evidence="5 9" id="KW-0067">ATP-binding</keyword>
<dbReference type="InterPro" id="IPR006426">
    <property type="entry name" value="Asn_synth_AEB"/>
</dbReference>
<dbReference type="NCBIfam" id="TIGR01536">
    <property type="entry name" value="asn_synth_AEB"/>
    <property type="match status" value="1"/>
</dbReference>
<dbReference type="CDD" id="cd00712">
    <property type="entry name" value="AsnB"/>
    <property type="match status" value="1"/>
</dbReference>
<keyword evidence="4 9" id="KW-0547">Nucleotide-binding</keyword>
<dbReference type="GO" id="GO:0005524">
    <property type="term" value="F:ATP binding"/>
    <property type="evidence" value="ECO:0007669"/>
    <property type="project" value="UniProtKB-KW"/>
</dbReference>
<dbReference type="SUPFAM" id="SSF52402">
    <property type="entry name" value="Adenine nucleotide alpha hydrolases-like"/>
    <property type="match status" value="1"/>
</dbReference>
<dbReference type="SUPFAM" id="SSF56235">
    <property type="entry name" value="N-terminal nucleophile aminohydrolases (Ntn hydrolases)"/>
    <property type="match status" value="1"/>
</dbReference>
<proteinExistence type="inferred from homology"/>
<dbReference type="STRING" id="69974.MPLDJ20_150159"/>
<dbReference type="GO" id="GO:0005829">
    <property type="term" value="C:cytosol"/>
    <property type="evidence" value="ECO:0007669"/>
    <property type="project" value="TreeGrafter"/>
</dbReference>
<evidence type="ECO:0000256" key="5">
    <source>
        <dbReference type="ARBA" id="ARBA00022840"/>
    </source>
</evidence>
<keyword evidence="8" id="KW-0028">Amino-acid biosynthesis</keyword>
<feature type="site" description="Important for beta-aspartyl-AMP intermediate formation" evidence="10">
    <location>
        <position position="374"/>
    </location>
</feature>
<dbReference type="Pfam" id="PF13537">
    <property type="entry name" value="GATase_7"/>
    <property type="match status" value="1"/>
</dbReference>
<comment type="catalytic activity">
    <reaction evidence="7">
        <text>L-aspartate + L-glutamine + ATP + H2O = L-asparagine + L-glutamate + AMP + diphosphate + H(+)</text>
        <dbReference type="Rhea" id="RHEA:12228"/>
        <dbReference type="ChEBI" id="CHEBI:15377"/>
        <dbReference type="ChEBI" id="CHEBI:15378"/>
        <dbReference type="ChEBI" id="CHEBI:29985"/>
        <dbReference type="ChEBI" id="CHEBI:29991"/>
        <dbReference type="ChEBI" id="CHEBI:30616"/>
        <dbReference type="ChEBI" id="CHEBI:33019"/>
        <dbReference type="ChEBI" id="CHEBI:58048"/>
        <dbReference type="ChEBI" id="CHEBI:58359"/>
        <dbReference type="ChEBI" id="CHEBI:456215"/>
        <dbReference type="EC" id="6.3.5.4"/>
    </reaction>
</comment>
<dbReference type="InterPro" id="IPR029055">
    <property type="entry name" value="Ntn_hydrolases_N"/>
</dbReference>
<evidence type="ECO:0000256" key="2">
    <source>
        <dbReference type="ARBA" id="ARBA00005752"/>
    </source>
</evidence>
<dbReference type="InterPro" id="IPR014729">
    <property type="entry name" value="Rossmann-like_a/b/a_fold"/>
</dbReference>
<name>A0A090DI38_MESPL</name>
<dbReference type="PANTHER" id="PTHR43284:SF1">
    <property type="entry name" value="ASPARAGINE SYNTHETASE"/>
    <property type="match status" value="1"/>
</dbReference>
<dbReference type="Pfam" id="PF00733">
    <property type="entry name" value="Asn_synthase"/>
    <property type="match status" value="1"/>
</dbReference>
<evidence type="ECO:0000313" key="13">
    <source>
        <dbReference type="Proteomes" id="UP000045285"/>
    </source>
</evidence>
<dbReference type="PROSITE" id="PS51278">
    <property type="entry name" value="GATASE_TYPE_2"/>
    <property type="match status" value="1"/>
</dbReference>
<evidence type="ECO:0000256" key="10">
    <source>
        <dbReference type="PIRSR" id="PIRSR001589-3"/>
    </source>
</evidence>
<accession>A0A090DI38</accession>
<comment type="similarity">
    <text evidence="2">Belongs to the asparagine synthetase family.</text>
</comment>
<evidence type="ECO:0000256" key="1">
    <source>
        <dbReference type="ARBA" id="ARBA00005187"/>
    </source>
</evidence>
<dbReference type="EMBL" id="CCMZ01000006">
    <property type="protein sequence ID" value="CDX13348.1"/>
    <property type="molecule type" value="Genomic_DNA"/>
</dbReference>
<dbReference type="EC" id="6.3.5.4" evidence="3"/>
<evidence type="ECO:0000256" key="6">
    <source>
        <dbReference type="ARBA" id="ARBA00022962"/>
    </source>
</evidence>
<dbReference type="GO" id="GO:0004066">
    <property type="term" value="F:asparagine synthase (glutamine-hydrolyzing) activity"/>
    <property type="evidence" value="ECO:0007669"/>
    <property type="project" value="UniProtKB-EC"/>
</dbReference>
<dbReference type="InterPro" id="IPR001962">
    <property type="entry name" value="Asn_synthase"/>
</dbReference>
<keyword evidence="13" id="KW-1185">Reference proteome</keyword>
<feature type="domain" description="Glutamine amidotransferase type-2" evidence="11">
    <location>
        <begin position="2"/>
        <end position="215"/>
    </location>
</feature>
<gene>
    <name evidence="12" type="ORF">MPL3356_140159</name>
</gene>
<feature type="binding site" evidence="9">
    <location>
        <position position="101"/>
    </location>
    <ligand>
        <name>L-glutamine</name>
        <dbReference type="ChEBI" id="CHEBI:58359"/>
    </ligand>
</feature>
<dbReference type="Proteomes" id="UP000045285">
    <property type="component" value="Unassembled WGS sequence"/>
</dbReference>
<feature type="active site" description="For GATase activity" evidence="8">
    <location>
        <position position="2"/>
    </location>
</feature>
<evidence type="ECO:0000256" key="8">
    <source>
        <dbReference type="PIRSR" id="PIRSR001589-1"/>
    </source>
</evidence>
<dbReference type="AlphaFoldDB" id="A0A090DI38"/>
<dbReference type="PIRSF" id="PIRSF001589">
    <property type="entry name" value="Asn_synthetase_glu-h"/>
    <property type="match status" value="1"/>
</dbReference>
<dbReference type="InterPro" id="IPR051786">
    <property type="entry name" value="ASN_synthetase/amidase"/>
</dbReference>
<keyword evidence="6 8" id="KW-0315">Glutamine amidotransferase</keyword>
<keyword evidence="12" id="KW-0436">Ligase</keyword>
<protein>
    <recommendedName>
        <fullName evidence="3">asparagine synthase (glutamine-hydrolyzing)</fullName>
        <ecNumber evidence="3">6.3.5.4</ecNumber>
    </recommendedName>
</protein>
<sequence>MCGIAGILALNATAKPPSREALLRMAGALAHRGPDERGLYRDRRAGLAHARLSVVDLQHGQQPLADSDGPAWIVFNGEIFNYLELRDRLFALGHRFRTRSDTEVVLHAYREWGEAAFERMNGQWALAIWDPAAGRLVLSRDRYGICPLHFCEHGGCLFFASEVKAIFAAEISIPRAFDPAGIDQTFTMWTAVAPQNVFQGIRELPPGHVRLYENDAAREYPFWQPRFPEIDGEARDRFGGSLGEAVEEVRLMLEGATALRIVQADVPVGCYLSGGLDSSLVATLGRRFAGERFQTFSLRFADAEYDETEFQRLVADASGSEHHEIVVSRGEIAAVFPEVIRHTERPILRTAPAPLFLLSRLVRERGIKVVLTGEGADEMFAGYDLFREGKVRRFWGRQPASIKRARLLERLYPYLSRSPVHQQALARQFFGRNIEAHAAAGFAHDTRWRTTSAIKRLFCPDMRAASERRDAVSELLSTLPAEFPRWSPLAQDQHIEIRTLMSGYLLSSQGDRMLMAHSIEGRFPFLDDNVVTLANALPDSYKLRGLDEKHVLKRVAAPVLPPQVVARKKQPYRAPNALSFFTDGAPAYIGDALSETAVRAAGVFDPQSVNRLVGKCRARTGGGDMSNSDNMALVGVLSTQLLHQQFVATRPAGVTNPDLSIDVDYEHRERELA</sequence>
<evidence type="ECO:0000259" key="11">
    <source>
        <dbReference type="PROSITE" id="PS51278"/>
    </source>
</evidence>
<keyword evidence="8" id="KW-0061">Asparagine biosynthesis</keyword>
<evidence type="ECO:0000256" key="7">
    <source>
        <dbReference type="ARBA" id="ARBA00048741"/>
    </source>
</evidence>